<keyword evidence="3" id="KW-1185">Reference proteome</keyword>
<evidence type="ECO:0000256" key="1">
    <source>
        <dbReference type="SAM" id="Phobius"/>
    </source>
</evidence>
<sequence length="187" mass="20428">MYVRACYHFVHISMRKIQISAKVFAVQAAFRLALTELASIAAFFMVLFSGVLNGHLPEGIMLAGLVLSVCWLGWRALRQLKEWRRDPANGDAPVPSGQVLASLEGSALVMRQGLFETRIGLTADSMIALEQMAPASLNTSGAEKGLRLRLNRWLSVRLTGSVPYVNQLISGIAAFRNVETPFTALPA</sequence>
<dbReference type="EMBL" id="BMYU01000002">
    <property type="protein sequence ID" value="GGX35688.1"/>
    <property type="molecule type" value="Genomic_DNA"/>
</dbReference>
<protein>
    <submittedName>
        <fullName evidence="2">Uncharacterized protein</fullName>
    </submittedName>
</protein>
<organism evidence="2 3">
    <name type="scientific">Undibacterium squillarum</name>
    <dbReference type="NCBI Taxonomy" id="1131567"/>
    <lineage>
        <taxon>Bacteria</taxon>
        <taxon>Pseudomonadati</taxon>
        <taxon>Pseudomonadota</taxon>
        <taxon>Betaproteobacteria</taxon>
        <taxon>Burkholderiales</taxon>
        <taxon>Oxalobacteraceae</taxon>
        <taxon>Undibacterium</taxon>
    </lineage>
</organism>
<reference evidence="3" key="1">
    <citation type="journal article" date="2019" name="Int. J. Syst. Evol. Microbiol.">
        <title>The Global Catalogue of Microorganisms (GCM) 10K type strain sequencing project: providing services to taxonomists for standard genome sequencing and annotation.</title>
        <authorList>
            <consortium name="The Broad Institute Genomics Platform"/>
            <consortium name="The Broad Institute Genome Sequencing Center for Infectious Disease"/>
            <person name="Wu L."/>
            <person name="Ma J."/>
        </authorList>
    </citation>
    <scope>NUCLEOTIDE SEQUENCE [LARGE SCALE GENOMIC DNA]</scope>
    <source>
        <strain evidence="3">KCTC 23917</strain>
    </source>
</reference>
<gene>
    <name evidence="2" type="ORF">GCM10010946_11470</name>
</gene>
<keyword evidence="1" id="KW-0812">Transmembrane</keyword>
<name>A0ABQ2XWY4_9BURK</name>
<keyword evidence="1" id="KW-0472">Membrane</keyword>
<proteinExistence type="predicted"/>
<keyword evidence="1" id="KW-1133">Transmembrane helix</keyword>
<accession>A0ABQ2XWY4</accession>
<evidence type="ECO:0000313" key="2">
    <source>
        <dbReference type="EMBL" id="GGX35688.1"/>
    </source>
</evidence>
<evidence type="ECO:0000313" key="3">
    <source>
        <dbReference type="Proteomes" id="UP000653343"/>
    </source>
</evidence>
<dbReference type="Proteomes" id="UP000653343">
    <property type="component" value="Unassembled WGS sequence"/>
</dbReference>
<feature type="transmembrane region" description="Helical" evidence="1">
    <location>
        <begin position="60"/>
        <end position="77"/>
    </location>
</feature>
<comment type="caution">
    <text evidence="2">The sequence shown here is derived from an EMBL/GenBank/DDBJ whole genome shotgun (WGS) entry which is preliminary data.</text>
</comment>
<feature type="transmembrane region" description="Helical" evidence="1">
    <location>
        <begin position="23"/>
        <end position="48"/>
    </location>
</feature>